<sequence>MEYYALVEEWKSESMVLFRELPGCLTTAPTYEEALQKAPAAIAEYLLWLKQHDLPLPQGDIEDIKVVVRERIQAKNVGPRFESDLPAPTDEEIEKVFQVANTARTQLVKLYESVAPDLRSKSPGPGEWSLSEHLRHLIECEAYYVMCLNEKEPPTTPDVADTVLVHTFLENGANYERLLCGFTEEQRSHIYIQGGGEWTMAKTFRRMTEHLREHYPWMQDITQRVSSVK</sequence>
<dbReference type="Proteomes" id="UP000612362">
    <property type="component" value="Unassembled WGS sequence"/>
</dbReference>
<organism evidence="2 3">
    <name type="scientific">Ktedonospora formicarum</name>
    <dbReference type="NCBI Taxonomy" id="2778364"/>
    <lineage>
        <taxon>Bacteria</taxon>
        <taxon>Bacillati</taxon>
        <taxon>Chloroflexota</taxon>
        <taxon>Ktedonobacteria</taxon>
        <taxon>Ktedonobacterales</taxon>
        <taxon>Ktedonobacteraceae</taxon>
        <taxon>Ktedonospora</taxon>
    </lineage>
</organism>
<dbReference type="SUPFAM" id="SSF109854">
    <property type="entry name" value="DinB/YfiT-like putative metalloenzymes"/>
    <property type="match status" value="1"/>
</dbReference>
<feature type="domain" description="DinB-like" evidence="1">
    <location>
        <begin position="102"/>
        <end position="215"/>
    </location>
</feature>
<reference evidence="2" key="1">
    <citation type="submission" date="2020-10" db="EMBL/GenBank/DDBJ databases">
        <title>Taxonomic study of unclassified bacteria belonging to the class Ktedonobacteria.</title>
        <authorList>
            <person name="Yabe S."/>
            <person name="Wang C.M."/>
            <person name="Zheng Y."/>
            <person name="Sakai Y."/>
            <person name="Cavaletti L."/>
            <person name="Monciardini P."/>
            <person name="Donadio S."/>
        </authorList>
    </citation>
    <scope>NUCLEOTIDE SEQUENCE</scope>
    <source>
        <strain evidence="2">SOSP1-1</strain>
    </source>
</reference>
<keyword evidence="3" id="KW-1185">Reference proteome</keyword>
<evidence type="ECO:0000259" key="1">
    <source>
        <dbReference type="Pfam" id="PF12867"/>
    </source>
</evidence>
<dbReference type="RefSeq" id="WP_220195899.1">
    <property type="nucleotide sequence ID" value="NZ_BNJF01000002.1"/>
</dbReference>
<dbReference type="InterPro" id="IPR024775">
    <property type="entry name" value="DinB-like"/>
</dbReference>
<comment type="caution">
    <text evidence="2">The sequence shown here is derived from an EMBL/GenBank/DDBJ whole genome shotgun (WGS) entry which is preliminary data.</text>
</comment>
<dbReference type="AlphaFoldDB" id="A0A8J3MU29"/>
<evidence type="ECO:0000313" key="2">
    <source>
        <dbReference type="EMBL" id="GHO46526.1"/>
    </source>
</evidence>
<dbReference type="Gene3D" id="1.20.120.450">
    <property type="entry name" value="dinb family like domain"/>
    <property type="match status" value="1"/>
</dbReference>
<dbReference type="SUPFAM" id="SSF143100">
    <property type="entry name" value="TTHA1013/TTHA0281-like"/>
    <property type="match status" value="1"/>
</dbReference>
<proteinExistence type="predicted"/>
<evidence type="ECO:0000313" key="3">
    <source>
        <dbReference type="Proteomes" id="UP000612362"/>
    </source>
</evidence>
<dbReference type="Gene3D" id="3.30.160.250">
    <property type="match status" value="1"/>
</dbReference>
<protein>
    <recommendedName>
        <fullName evidence="1">DinB-like domain-containing protein</fullName>
    </recommendedName>
</protein>
<accession>A0A8J3MU29</accession>
<dbReference type="InterPro" id="IPR034660">
    <property type="entry name" value="DinB/YfiT-like"/>
</dbReference>
<name>A0A8J3MU29_9CHLR</name>
<dbReference type="Pfam" id="PF12867">
    <property type="entry name" value="DinB_2"/>
    <property type="match status" value="1"/>
</dbReference>
<gene>
    <name evidence="2" type="ORF">KSX_46890</name>
</gene>
<dbReference type="EMBL" id="BNJF01000002">
    <property type="protein sequence ID" value="GHO46526.1"/>
    <property type="molecule type" value="Genomic_DNA"/>
</dbReference>
<dbReference type="InterPro" id="IPR035069">
    <property type="entry name" value="TTHA1013/TTHA0281-like"/>
</dbReference>